<dbReference type="HOGENOM" id="CLU_039434_2_0_1"/>
<dbReference type="EMBL" id="GL377313">
    <property type="protein sequence ID" value="EFI92202.1"/>
    <property type="molecule type" value="Genomic_DNA"/>
</dbReference>
<accession>D8QIB5</accession>
<gene>
    <name evidence="1" type="ORF">SCHCODRAFT_61465</name>
</gene>
<dbReference type="VEuPathDB" id="FungiDB:SCHCODRAFT_01107003"/>
<dbReference type="eggNOG" id="ENOG502S3UB">
    <property type="taxonomic scope" value="Eukaryota"/>
</dbReference>
<dbReference type="RefSeq" id="XP_003027105.1">
    <property type="nucleotide sequence ID" value="XM_003027059.1"/>
</dbReference>
<feature type="non-terminal residue" evidence="1">
    <location>
        <position position="1"/>
    </location>
</feature>
<dbReference type="SUPFAM" id="SSF56399">
    <property type="entry name" value="ADP-ribosylation"/>
    <property type="match status" value="1"/>
</dbReference>
<dbReference type="InParanoid" id="D8QIB5"/>
<reference evidence="1 2" key="1">
    <citation type="journal article" date="2010" name="Nat. Biotechnol.">
        <title>Genome sequence of the model mushroom Schizophyllum commune.</title>
        <authorList>
            <person name="Ohm R.A."/>
            <person name="de Jong J.F."/>
            <person name="Lugones L.G."/>
            <person name="Aerts A."/>
            <person name="Kothe E."/>
            <person name="Stajich J.E."/>
            <person name="de Vries R.P."/>
            <person name="Record E."/>
            <person name="Levasseur A."/>
            <person name="Baker S.E."/>
            <person name="Bartholomew K.A."/>
            <person name="Coutinho P.M."/>
            <person name="Erdmann S."/>
            <person name="Fowler T.J."/>
            <person name="Gathman A.C."/>
            <person name="Lombard V."/>
            <person name="Henrissat B."/>
            <person name="Knabe N."/>
            <person name="Kuees U."/>
            <person name="Lilly W.W."/>
            <person name="Lindquist E."/>
            <person name="Lucas S."/>
            <person name="Magnuson J.K."/>
            <person name="Piumi F."/>
            <person name="Raudaskoski M."/>
            <person name="Salamov A."/>
            <person name="Schmutz J."/>
            <person name="Schwarze F.W.M.R."/>
            <person name="vanKuyk P.A."/>
            <person name="Horton J.S."/>
            <person name="Grigoriev I.V."/>
            <person name="Woesten H.A.B."/>
        </authorList>
    </citation>
    <scope>NUCLEOTIDE SEQUENCE [LARGE SCALE GENOMIC DNA]</scope>
    <source>
        <strain evidence="2">H4-8 / FGSC 9210</strain>
    </source>
</reference>
<dbReference type="GeneID" id="9593595"/>
<organism evidence="2">
    <name type="scientific">Schizophyllum commune (strain H4-8 / FGSC 9210)</name>
    <name type="common">Split gill fungus</name>
    <dbReference type="NCBI Taxonomy" id="578458"/>
    <lineage>
        <taxon>Eukaryota</taxon>
        <taxon>Fungi</taxon>
        <taxon>Dikarya</taxon>
        <taxon>Basidiomycota</taxon>
        <taxon>Agaricomycotina</taxon>
        <taxon>Agaricomycetes</taxon>
        <taxon>Agaricomycetidae</taxon>
        <taxon>Agaricales</taxon>
        <taxon>Schizophyllaceae</taxon>
        <taxon>Schizophyllum</taxon>
    </lineage>
</organism>
<evidence type="ECO:0000313" key="1">
    <source>
        <dbReference type="EMBL" id="EFI92202.1"/>
    </source>
</evidence>
<dbReference type="Proteomes" id="UP000007431">
    <property type="component" value="Unassembled WGS sequence"/>
</dbReference>
<evidence type="ECO:0000313" key="2">
    <source>
        <dbReference type="Proteomes" id="UP000007431"/>
    </source>
</evidence>
<proteinExistence type="predicted"/>
<sequence>GNETRRWYGTYRECLIGESEQSYPCASLTCRLCNIIRTDFDLKAHGKKLSVGAFGRAIYTSSSTYTADEFSSNRVQNSTAKAMILTDVIVGKPKIVHVDRPFMKTAPHGYDSVMAKKGFFLAHDDIMVYTNDAVRPAYLVMYDL</sequence>
<protein>
    <recommendedName>
        <fullName evidence="3">PARP catalytic domain-containing protein</fullName>
    </recommendedName>
</protein>
<dbReference type="OrthoDB" id="9514740at2759"/>
<name>D8QIB5_SCHCM</name>
<dbReference type="OMA" id="RACINDA"/>
<evidence type="ECO:0008006" key="3">
    <source>
        <dbReference type="Google" id="ProtNLM"/>
    </source>
</evidence>
<dbReference type="Gene3D" id="3.90.228.10">
    <property type="match status" value="1"/>
</dbReference>
<dbReference type="KEGG" id="scm:SCHCO_01107003"/>
<keyword evidence="2" id="KW-1185">Reference proteome</keyword>
<dbReference type="AlphaFoldDB" id="D8QIB5"/>